<evidence type="ECO:0000256" key="1">
    <source>
        <dbReference type="ARBA" id="ARBA00004651"/>
    </source>
</evidence>
<evidence type="ECO:0008006" key="9">
    <source>
        <dbReference type="Google" id="ProtNLM"/>
    </source>
</evidence>
<dbReference type="Pfam" id="PF25539">
    <property type="entry name" value="Bestrophin_2"/>
    <property type="match status" value="1"/>
</dbReference>
<keyword evidence="3" id="KW-1003">Cell membrane</keyword>
<name>A0A7S4JU60_9STRA</name>
<accession>A0A7S4JU60</accession>
<comment type="subcellular location">
    <subcellularLocation>
        <location evidence="1">Cell membrane</location>
        <topology evidence="1">Multi-pass membrane protein</topology>
    </subcellularLocation>
</comment>
<dbReference type="EMBL" id="HBKQ01048893">
    <property type="protein sequence ID" value="CAE2274056.1"/>
    <property type="molecule type" value="Transcribed_RNA"/>
</dbReference>
<dbReference type="InterPro" id="IPR044669">
    <property type="entry name" value="YneE/VCCN1/2-like"/>
</dbReference>
<protein>
    <recommendedName>
        <fullName evidence="9">Bestrophin homolog</fullName>
    </recommendedName>
</protein>
<evidence type="ECO:0000256" key="3">
    <source>
        <dbReference type="ARBA" id="ARBA00022475"/>
    </source>
</evidence>
<evidence type="ECO:0000256" key="2">
    <source>
        <dbReference type="ARBA" id="ARBA00022448"/>
    </source>
</evidence>
<dbReference type="PANTHER" id="PTHR33281:SF19">
    <property type="entry name" value="VOLTAGE-DEPENDENT ANION CHANNEL-FORMING PROTEIN YNEE"/>
    <property type="match status" value="1"/>
</dbReference>
<evidence type="ECO:0000256" key="4">
    <source>
        <dbReference type="ARBA" id="ARBA00022692"/>
    </source>
</evidence>
<proteinExistence type="predicted"/>
<keyword evidence="7" id="KW-0472">Membrane</keyword>
<sequence>MSFRVKKKNVAAPFRLLAVIALFAGLDLLPRPTSSFSPPSRQLVLFARKSRTDTATMNAHSAQRSRAGSLFSTNNAKEDSLDEFERDLAIVLNDLRSEAHDPTLPRLFQTKAALSLPTFTSIFTLDDWERHASRRRYWDYVRTFPMSRLAHRCAPQLSVLTIWSILACWIVDRKVPVLCNIALPMTPLSLLSGFVAALTSLRTSQTLSRLGEGRTAFGKVVLYTRDMAQLIASSIYPKDRMLGLKLLRHVSLYGWLLKNFLRGDKRNGNDEDIIRVMLRPADAAYVLRQRKRPSAVIARLRQVFTHMAEEGKLSTAEELALDHTTQALNGALTTTERIQASPFPRLYTAHTSRLLTFYLFFLPLALRGGGVLGDVATVFTTAAVGYTMLGLDEISHLIEQPFHLMPLWQLCKNSMKDVGDAVVCLPPKLDAIEDEDAPDGYTPPLYW</sequence>
<evidence type="ECO:0000256" key="6">
    <source>
        <dbReference type="ARBA" id="ARBA00023065"/>
    </source>
</evidence>
<reference evidence="8" key="1">
    <citation type="submission" date="2021-01" db="EMBL/GenBank/DDBJ databases">
        <authorList>
            <person name="Corre E."/>
            <person name="Pelletier E."/>
            <person name="Niang G."/>
            <person name="Scheremetjew M."/>
            <person name="Finn R."/>
            <person name="Kale V."/>
            <person name="Holt S."/>
            <person name="Cochrane G."/>
            <person name="Meng A."/>
            <person name="Brown T."/>
            <person name="Cohen L."/>
        </authorList>
    </citation>
    <scope>NUCLEOTIDE SEQUENCE</scope>
    <source>
        <strain evidence="8">Isolate 1302-5</strain>
    </source>
</reference>
<evidence type="ECO:0000256" key="7">
    <source>
        <dbReference type="ARBA" id="ARBA00023136"/>
    </source>
</evidence>
<keyword evidence="6" id="KW-0406">Ion transport</keyword>
<organism evidence="8">
    <name type="scientific">Odontella aurita</name>
    <dbReference type="NCBI Taxonomy" id="265563"/>
    <lineage>
        <taxon>Eukaryota</taxon>
        <taxon>Sar</taxon>
        <taxon>Stramenopiles</taxon>
        <taxon>Ochrophyta</taxon>
        <taxon>Bacillariophyta</taxon>
        <taxon>Mediophyceae</taxon>
        <taxon>Biddulphiophycidae</taxon>
        <taxon>Eupodiscales</taxon>
        <taxon>Odontellaceae</taxon>
        <taxon>Odontella</taxon>
    </lineage>
</organism>
<dbReference type="GO" id="GO:0005254">
    <property type="term" value="F:chloride channel activity"/>
    <property type="evidence" value="ECO:0007669"/>
    <property type="project" value="InterPro"/>
</dbReference>
<evidence type="ECO:0000313" key="8">
    <source>
        <dbReference type="EMBL" id="CAE2274056.1"/>
    </source>
</evidence>
<dbReference type="AlphaFoldDB" id="A0A7S4JU60"/>
<evidence type="ECO:0000256" key="5">
    <source>
        <dbReference type="ARBA" id="ARBA00022989"/>
    </source>
</evidence>
<keyword evidence="5" id="KW-1133">Transmembrane helix</keyword>
<dbReference type="GO" id="GO:0005886">
    <property type="term" value="C:plasma membrane"/>
    <property type="evidence" value="ECO:0007669"/>
    <property type="project" value="UniProtKB-SubCell"/>
</dbReference>
<dbReference type="PANTHER" id="PTHR33281">
    <property type="entry name" value="UPF0187 PROTEIN YNEE"/>
    <property type="match status" value="1"/>
</dbReference>
<gene>
    <name evidence="8" type="ORF">OAUR00152_LOCUS33779</name>
</gene>
<keyword evidence="4" id="KW-0812">Transmembrane</keyword>
<keyword evidence="2" id="KW-0813">Transport</keyword>